<sequence length="197" mass="21086">TAGDPPQTRTCYRASSASRVPAPRNRKGLEGAARQAEQQKRAAEKMTTRNRALRREFDRLRSSAQEVCSCILGSPPSSPLQDDLRRVPKELAALTAIAAYHGASTALSVVVLWHPELDLAGLEDDLSAGKSYDDVLVVARRLEPIAEKVARGLTFAAVRRVRRAERELDVSGGSARAMVDVLSTGGSAAPSSSVDPP</sequence>
<proteinExistence type="predicted"/>
<name>A0A8T0UHQ5_PANVG</name>
<organism evidence="2 3">
    <name type="scientific">Panicum virgatum</name>
    <name type="common">Blackwell switchgrass</name>
    <dbReference type="NCBI Taxonomy" id="38727"/>
    <lineage>
        <taxon>Eukaryota</taxon>
        <taxon>Viridiplantae</taxon>
        <taxon>Streptophyta</taxon>
        <taxon>Embryophyta</taxon>
        <taxon>Tracheophyta</taxon>
        <taxon>Spermatophyta</taxon>
        <taxon>Magnoliopsida</taxon>
        <taxon>Liliopsida</taxon>
        <taxon>Poales</taxon>
        <taxon>Poaceae</taxon>
        <taxon>PACMAD clade</taxon>
        <taxon>Panicoideae</taxon>
        <taxon>Panicodae</taxon>
        <taxon>Paniceae</taxon>
        <taxon>Panicinae</taxon>
        <taxon>Panicum</taxon>
        <taxon>Panicum sect. Hiantes</taxon>
    </lineage>
</organism>
<evidence type="ECO:0000256" key="1">
    <source>
        <dbReference type="SAM" id="MobiDB-lite"/>
    </source>
</evidence>
<dbReference type="AlphaFoldDB" id="A0A8T0UHQ5"/>
<evidence type="ECO:0000313" key="2">
    <source>
        <dbReference type="EMBL" id="KAG2621535.1"/>
    </source>
</evidence>
<dbReference type="EMBL" id="CM029042">
    <property type="protein sequence ID" value="KAG2621535.1"/>
    <property type="molecule type" value="Genomic_DNA"/>
</dbReference>
<protein>
    <submittedName>
        <fullName evidence="2">Uncharacterized protein</fullName>
    </submittedName>
</protein>
<accession>A0A8T0UHQ5</accession>
<feature type="non-terminal residue" evidence="2">
    <location>
        <position position="197"/>
    </location>
</feature>
<feature type="compositionally biased region" description="Basic and acidic residues" evidence="1">
    <location>
        <begin position="37"/>
        <end position="48"/>
    </location>
</feature>
<dbReference type="Proteomes" id="UP000823388">
    <property type="component" value="Chromosome 3N"/>
</dbReference>
<gene>
    <name evidence="2" type="ORF">PVAP13_3NG318432</name>
</gene>
<feature type="region of interest" description="Disordered" evidence="1">
    <location>
        <begin position="1"/>
        <end position="48"/>
    </location>
</feature>
<feature type="non-terminal residue" evidence="2">
    <location>
        <position position="1"/>
    </location>
</feature>
<evidence type="ECO:0000313" key="3">
    <source>
        <dbReference type="Proteomes" id="UP000823388"/>
    </source>
</evidence>
<keyword evidence="3" id="KW-1185">Reference proteome</keyword>
<feature type="compositionally biased region" description="Polar residues" evidence="1">
    <location>
        <begin position="7"/>
        <end position="18"/>
    </location>
</feature>
<reference evidence="2" key="1">
    <citation type="submission" date="2020-05" db="EMBL/GenBank/DDBJ databases">
        <title>WGS assembly of Panicum virgatum.</title>
        <authorList>
            <person name="Lovell J.T."/>
            <person name="Jenkins J."/>
            <person name="Shu S."/>
            <person name="Juenger T.E."/>
            <person name="Schmutz J."/>
        </authorList>
    </citation>
    <scope>NUCLEOTIDE SEQUENCE</scope>
    <source>
        <strain evidence="2">AP13</strain>
    </source>
</reference>
<comment type="caution">
    <text evidence="2">The sequence shown here is derived from an EMBL/GenBank/DDBJ whole genome shotgun (WGS) entry which is preliminary data.</text>
</comment>